<evidence type="ECO:0000313" key="2">
    <source>
        <dbReference type="EMBL" id="ORO95132.1"/>
    </source>
</evidence>
<sequence length="290" mass="33718">MKKLLLFLFFVVNIVPLFFILRIAFLFFTTTYDIFPEANIKEVEIATRRTLDLYGFKGNVKVTNFSRDKWLSQDYKIEYLYSEEINGRSITASDVLIYHPKSSKSNPKKTEGELIYDGTTKTMLQEFSGMAHELLNHKPETISYKEKVESFFKQFENPNLEYVNTYWSVDEKAENITEYYDLIDKNRKEGKPFQGLYDLPIDEFLAKGIIKGHVIYKDIVLEEGHKDYFNGEGGLTEFIENGIDSADLADAFYKISYYYAGKSGKSYRSGSKTTLKIQNHKMKDYGINND</sequence>
<dbReference type="AlphaFoldDB" id="A0A1X1K6P7"/>
<accession>A0A1X1K6P7</accession>
<comment type="caution">
    <text evidence="2">The sequence shown here is derived from an EMBL/GenBank/DDBJ whole genome shotgun (WGS) entry which is preliminary data.</text>
</comment>
<feature type="transmembrane region" description="Helical" evidence="1">
    <location>
        <begin position="7"/>
        <end position="28"/>
    </location>
</feature>
<reference evidence="2 3" key="1">
    <citation type="journal article" date="2016" name="Eur. J. Clin. Microbiol. Infect. Dis.">
        <title>Whole genome sequencing as a tool for phylogenetic analysis of clinical strains of Mitis group streptococci.</title>
        <authorList>
            <person name="Rasmussen L.H."/>
            <person name="Dargis R."/>
            <person name="Hojholt K."/>
            <person name="Christensen J.J."/>
            <person name="Skovgaard O."/>
            <person name="Justesen U.S."/>
            <person name="Rosenvinge F.S."/>
            <person name="Moser C."/>
            <person name="Lukjancenko O."/>
            <person name="Rasmussen S."/>
            <person name="Nielsen X.C."/>
        </authorList>
    </citation>
    <scope>NUCLEOTIDE SEQUENCE [LARGE SCALE GENOMIC DNA]</scope>
    <source>
        <strain evidence="2 3">RH_50275_09</strain>
    </source>
</reference>
<keyword evidence="1" id="KW-0472">Membrane</keyword>
<protein>
    <submittedName>
        <fullName evidence="2">Uncharacterized protein</fullName>
    </submittedName>
</protein>
<proteinExistence type="predicted"/>
<gene>
    <name evidence="2" type="ORF">B7700_03135</name>
</gene>
<dbReference type="RefSeq" id="WP_084887077.1">
    <property type="nucleotide sequence ID" value="NZ_NCVF01000020.1"/>
</dbReference>
<evidence type="ECO:0000313" key="3">
    <source>
        <dbReference type="Proteomes" id="UP000193929"/>
    </source>
</evidence>
<dbReference type="Proteomes" id="UP000193929">
    <property type="component" value="Unassembled WGS sequence"/>
</dbReference>
<dbReference type="EMBL" id="NCVF01000020">
    <property type="protein sequence ID" value="ORO95132.1"/>
    <property type="molecule type" value="Genomic_DNA"/>
</dbReference>
<keyword evidence="1" id="KW-0812">Transmembrane</keyword>
<name>A0A1X1K6P7_STRMT</name>
<keyword evidence="1" id="KW-1133">Transmembrane helix</keyword>
<organism evidence="2 3">
    <name type="scientific">Streptococcus mitis</name>
    <dbReference type="NCBI Taxonomy" id="28037"/>
    <lineage>
        <taxon>Bacteria</taxon>
        <taxon>Bacillati</taxon>
        <taxon>Bacillota</taxon>
        <taxon>Bacilli</taxon>
        <taxon>Lactobacillales</taxon>
        <taxon>Streptococcaceae</taxon>
        <taxon>Streptococcus</taxon>
        <taxon>Streptococcus mitis group</taxon>
    </lineage>
</organism>
<evidence type="ECO:0000256" key="1">
    <source>
        <dbReference type="SAM" id="Phobius"/>
    </source>
</evidence>